<evidence type="ECO:0000313" key="3">
    <source>
        <dbReference type="Proteomes" id="UP000198751"/>
    </source>
</evidence>
<dbReference type="Gene3D" id="3.40.430.10">
    <property type="entry name" value="Dihydrofolate Reductase, subunit A"/>
    <property type="match status" value="1"/>
</dbReference>
<dbReference type="GO" id="GO:0008703">
    <property type="term" value="F:5-amino-6-(5-phosphoribosylamino)uracil reductase activity"/>
    <property type="evidence" value="ECO:0007669"/>
    <property type="project" value="InterPro"/>
</dbReference>
<feature type="domain" description="Bacterial bifunctional deaminase-reductase C-terminal" evidence="1">
    <location>
        <begin position="4"/>
        <end position="179"/>
    </location>
</feature>
<reference evidence="3" key="1">
    <citation type="submission" date="2016-10" db="EMBL/GenBank/DDBJ databases">
        <authorList>
            <person name="Varghese N."/>
            <person name="Submissions S."/>
        </authorList>
    </citation>
    <scope>NUCLEOTIDE SEQUENCE [LARGE SCALE GENOMIC DNA]</scope>
    <source>
        <strain evidence="3">IMMIB L-1606</strain>
    </source>
</reference>
<dbReference type="RefSeq" id="WP_091722101.1">
    <property type="nucleotide sequence ID" value="NZ_LT629779.1"/>
</dbReference>
<dbReference type="PANTHER" id="PTHR38011:SF11">
    <property type="entry name" value="2,5-DIAMINO-6-RIBOSYLAMINO-4(3H)-PYRIMIDINONE 5'-PHOSPHATE REDUCTASE"/>
    <property type="match status" value="1"/>
</dbReference>
<dbReference type="EMBL" id="LT629779">
    <property type="protein sequence ID" value="SDT49694.1"/>
    <property type="molecule type" value="Genomic_DNA"/>
</dbReference>
<proteinExistence type="predicted"/>
<evidence type="ECO:0000259" key="1">
    <source>
        <dbReference type="Pfam" id="PF01872"/>
    </source>
</evidence>
<sequence>MAQLIYSGLISLDGYLADRNGNFDWSAPDEEVHAFVNDLERDAGTYLYGRRMYEVMSAWETFGAPPSDEPPVIQDYSRIWRAADKIVYSTTLERPATPRTRIERRFDPDAVQKLKDGADGTIGIGGATIAVAALSAGLVDECQVFVSPVVVGGGLRFFPEGLELNLELLEERRFGNGVMYLRYRSLSGNCS</sequence>
<dbReference type="GO" id="GO:0009231">
    <property type="term" value="P:riboflavin biosynthetic process"/>
    <property type="evidence" value="ECO:0007669"/>
    <property type="project" value="InterPro"/>
</dbReference>
<protein>
    <submittedName>
        <fullName evidence="2">Dihydrofolate reductase</fullName>
    </submittedName>
</protein>
<evidence type="ECO:0000313" key="2">
    <source>
        <dbReference type="EMBL" id="SDT49694.1"/>
    </source>
</evidence>
<dbReference type="Proteomes" id="UP000198751">
    <property type="component" value="Chromosome I"/>
</dbReference>
<dbReference type="OrthoDB" id="7949219at2"/>
<dbReference type="PANTHER" id="PTHR38011">
    <property type="entry name" value="DIHYDROFOLATE REDUCTASE FAMILY PROTEIN (AFU_ORTHOLOGUE AFUA_8G06820)"/>
    <property type="match status" value="1"/>
</dbReference>
<name>A0A1H2AUU2_9MICC</name>
<dbReference type="Pfam" id="PF01872">
    <property type="entry name" value="RibD_C"/>
    <property type="match status" value="1"/>
</dbReference>
<dbReference type="AlphaFoldDB" id="A0A1H2AUU2"/>
<keyword evidence="3" id="KW-1185">Reference proteome</keyword>
<accession>A0A1H2AUU2</accession>
<organism evidence="2 3">
    <name type="scientific">Pseudarthrobacter equi</name>
    <dbReference type="NCBI Taxonomy" id="728066"/>
    <lineage>
        <taxon>Bacteria</taxon>
        <taxon>Bacillati</taxon>
        <taxon>Actinomycetota</taxon>
        <taxon>Actinomycetes</taxon>
        <taxon>Micrococcales</taxon>
        <taxon>Micrococcaceae</taxon>
        <taxon>Pseudarthrobacter</taxon>
    </lineage>
</organism>
<dbReference type="SUPFAM" id="SSF53597">
    <property type="entry name" value="Dihydrofolate reductase-like"/>
    <property type="match status" value="1"/>
</dbReference>
<dbReference type="InterPro" id="IPR024072">
    <property type="entry name" value="DHFR-like_dom_sf"/>
</dbReference>
<gene>
    <name evidence="2" type="ORF">SAMN04489743_3213</name>
</gene>
<dbReference type="InterPro" id="IPR002734">
    <property type="entry name" value="RibDG_C"/>
</dbReference>
<dbReference type="InterPro" id="IPR050765">
    <property type="entry name" value="Riboflavin_Biosynth_HTPR"/>
</dbReference>